<organism evidence="1 2">
    <name type="scientific">Manihot esculenta</name>
    <name type="common">Cassava</name>
    <name type="synonym">Jatropha manihot</name>
    <dbReference type="NCBI Taxonomy" id="3983"/>
    <lineage>
        <taxon>Eukaryota</taxon>
        <taxon>Viridiplantae</taxon>
        <taxon>Streptophyta</taxon>
        <taxon>Embryophyta</taxon>
        <taxon>Tracheophyta</taxon>
        <taxon>Spermatophyta</taxon>
        <taxon>Magnoliopsida</taxon>
        <taxon>eudicotyledons</taxon>
        <taxon>Gunneridae</taxon>
        <taxon>Pentapetalae</taxon>
        <taxon>rosids</taxon>
        <taxon>fabids</taxon>
        <taxon>Malpighiales</taxon>
        <taxon>Euphorbiaceae</taxon>
        <taxon>Crotonoideae</taxon>
        <taxon>Manihoteae</taxon>
        <taxon>Manihot</taxon>
    </lineage>
</organism>
<dbReference type="EMBL" id="CM004398">
    <property type="protein sequence ID" value="KAG8642792.1"/>
    <property type="molecule type" value="Genomic_DNA"/>
</dbReference>
<comment type="caution">
    <text evidence="1">The sequence shown here is derived from an EMBL/GenBank/DDBJ whole genome shotgun (WGS) entry which is preliminary data.</text>
</comment>
<evidence type="ECO:0000313" key="2">
    <source>
        <dbReference type="Proteomes" id="UP000091857"/>
    </source>
</evidence>
<keyword evidence="2" id="KW-1185">Reference proteome</keyword>
<reference evidence="2" key="1">
    <citation type="journal article" date="2016" name="Nat. Biotechnol.">
        <title>Sequencing wild and cultivated cassava and related species reveals extensive interspecific hybridization and genetic diversity.</title>
        <authorList>
            <person name="Bredeson J.V."/>
            <person name="Lyons J.B."/>
            <person name="Prochnik S.E."/>
            <person name="Wu G.A."/>
            <person name="Ha C.M."/>
            <person name="Edsinger-Gonzales E."/>
            <person name="Grimwood J."/>
            <person name="Schmutz J."/>
            <person name="Rabbi I.Y."/>
            <person name="Egesi C."/>
            <person name="Nauluvula P."/>
            <person name="Lebot V."/>
            <person name="Ndunguru J."/>
            <person name="Mkamilo G."/>
            <person name="Bart R.S."/>
            <person name="Setter T.L."/>
            <person name="Gleadow R.M."/>
            <person name="Kulakow P."/>
            <person name="Ferguson M.E."/>
            <person name="Rounsley S."/>
            <person name="Rokhsar D.S."/>
        </authorList>
    </citation>
    <scope>NUCLEOTIDE SEQUENCE [LARGE SCALE GENOMIC DNA]</scope>
    <source>
        <strain evidence="2">cv. AM560-2</strain>
    </source>
</reference>
<name>A0ACB7GRK7_MANES</name>
<gene>
    <name evidence="1" type="ORF">MANES_12G123101v8</name>
</gene>
<evidence type="ECO:0000313" key="1">
    <source>
        <dbReference type="EMBL" id="KAG8642792.1"/>
    </source>
</evidence>
<sequence length="268" mass="29472">MTDNQEARLAAIEASLAELREMIGQLTLQQGIHQPAATAHPQPVANPVAANLVVDNKGKAVTYVVKKILCSTKQEHETQRRKIFQAKCRVGEAICRLIIDSCSCENLIAKQLVEKLQLSTQPHPSPYKVGWIKEGPTIEVNRICSVPISIGKSYTEPVNCDVVDMDCYGILLGRPWQFDVDALHKGKENSYMFTWNQKKITILPSGSAKHSKVEGKHTVAVSTGVQKLSGAVEKSRGTLALLVRAKGTMEDAPSLPPPVKELLKEFLR</sequence>
<accession>A0ACB7GRK7</accession>
<dbReference type="Proteomes" id="UP000091857">
    <property type="component" value="Chromosome 12"/>
</dbReference>
<proteinExistence type="predicted"/>
<protein>
    <submittedName>
        <fullName evidence="1">Uncharacterized protein</fullName>
    </submittedName>
</protein>